<name>A0ABU4BDP7_9NOCA</name>
<gene>
    <name evidence="3" type="ORF">R3P96_13425</name>
</gene>
<feature type="domain" description="Recombinase" evidence="2">
    <location>
        <begin position="158"/>
        <end position="270"/>
    </location>
</feature>
<dbReference type="InterPro" id="IPR038109">
    <property type="entry name" value="DNA_bind_recomb_sf"/>
</dbReference>
<dbReference type="InterPro" id="IPR011109">
    <property type="entry name" value="DNA_bind_recombinase_dom"/>
</dbReference>
<dbReference type="InterPro" id="IPR050639">
    <property type="entry name" value="SSR_resolvase"/>
</dbReference>
<comment type="caution">
    <text evidence="3">The sequence shown here is derived from an EMBL/GenBank/DDBJ whole genome shotgun (WGS) entry which is preliminary data.</text>
</comment>
<dbReference type="RefSeq" id="WP_317564744.1">
    <property type="nucleotide sequence ID" value="NZ_JAWLJX010000003.1"/>
</dbReference>
<evidence type="ECO:0000313" key="3">
    <source>
        <dbReference type="EMBL" id="MDV6262342.1"/>
    </source>
</evidence>
<dbReference type="SMART" id="SM00857">
    <property type="entry name" value="Resolvase"/>
    <property type="match status" value="1"/>
</dbReference>
<reference evidence="3 4" key="1">
    <citation type="submission" date="2023-10" db="EMBL/GenBank/DDBJ databases">
        <title>Development of a sustainable strategy for remediation of hydrocarbon-contaminated territories based on the waste exchange concept.</title>
        <authorList>
            <person name="Krivoruchko A."/>
        </authorList>
    </citation>
    <scope>NUCLEOTIDE SEQUENCE [LARGE SCALE GENOMIC DNA]</scope>
    <source>
        <strain evidence="3 4">IEGM 1323</strain>
    </source>
</reference>
<dbReference type="PANTHER" id="PTHR30461">
    <property type="entry name" value="DNA-INVERTASE FROM LAMBDOID PROPHAGE"/>
    <property type="match status" value="1"/>
</dbReference>
<accession>A0ABU4BDP7</accession>
<evidence type="ECO:0000259" key="2">
    <source>
        <dbReference type="PROSITE" id="PS51737"/>
    </source>
</evidence>
<evidence type="ECO:0000313" key="4">
    <source>
        <dbReference type="Proteomes" id="UP001185755"/>
    </source>
</evidence>
<dbReference type="Proteomes" id="UP001185755">
    <property type="component" value="Unassembled WGS sequence"/>
</dbReference>
<dbReference type="SUPFAM" id="SSF53041">
    <property type="entry name" value="Resolvase-like"/>
    <property type="match status" value="1"/>
</dbReference>
<keyword evidence="4" id="KW-1185">Reference proteome</keyword>
<protein>
    <submittedName>
        <fullName evidence="3">Recombinase family protein</fullName>
    </submittedName>
</protein>
<dbReference type="Pfam" id="PF00239">
    <property type="entry name" value="Resolvase"/>
    <property type="match status" value="1"/>
</dbReference>
<dbReference type="InterPro" id="IPR006119">
    <property type="entry name" value="Resolv_N"/>
</dbReference>
<dbReference type="PANTHER" id="PTHR30461:SF23">
    <property type="entry name" value="DNA RECOMBINASE-RELATED"/>
    <property type="match status" value="1"/>
</dbReference>
<sequence>MSARAVIYARVSRDTTGQGKSVEQQIAECTKTCVQENWEIAEIVTDNSISASRYAAKQRPGYESLKNILEPEMILVVWEFSRAGRRTQEHLALQELCEERGVLFRAGSRNYDFRKSEDRFMGTLESAIAAKSSDETRERVLRDKRAAAEKGRPNGSLGFGFLPIIDPDTFARAWILDPTTAPLVKDAATAILAGASLHSIVKDWNQRGIKTFKGNIWRSITLRQLLLRPAIAGLRQHQGQTTTVKAVWPPIITEQEHRALVAIFTDPSRKTQRGSEVKHLLTNIALCGKCNQPVVRMSPNAKLQRGSRYACPDRHVTRNQAEVDKRVVSELLRIMDDTLADEFLMDETGAADGMDSPSEHHLTKAAELQQQLDDATAEFIAGRLTAATLGRIEAALLPQIDQERRSAAERTSNPLLAKLAAGAAGAWKAADISERRAMLRAAVVVTIHPVGKGGTHVFDPNGVTVAARQRHHVSW</sequence>
<dbReference type="PROSITE" id="PS51736">
    <property type="entry name" value="RECOMBINASES_3"/>
    <property type="match status" value="1"/>
</dbReference>
<dbReference type="InterPro" id="IPR036162">
    <property type="entry name" value="Resolvase-like_N_sf"/>
</dbReference>
<evidence type="ECO:0000259" key="1">
    <source>
        <dbReference type="PROSITE" id="PS51736"/>
    </source>
</evidence>
<dbReference type="CDD" id="cd00338">
    <property type="entry name" value="Ser_Recombinase"/>
    <property type="match status" value="1"/>
</dbReference>
<dbReference type="Pfam" id="PF07508">
    <property type="entry name" value="Recombinase"/>
    <property type="match status" value="1"/>
</dbReference>
<proteinExistence type="predicted"/>
<dbReference type="Gene3D" id="3.40.50.1390">
    <property type="entry name" value="Resolvase, N-terminal catalytic domain"/>
    <property type="match status" value="1"/>
</dbReference>
<feature type="domain" description="Resolvase/invertase-type recombinase catalytic" evidence="1">
    <location>
        <begin position="4"/>
        <end position="151"/>
    </location>
</feature>
<dbReference type="PROSITE" id="PS51737">
    <property type="entry name" value="RECOMBINASE_DNA_BIND"/>
    <property type="match status" value="1"/>
</dbReference>
<dbReference type="EMBL" id="JAWLJX010000003">
    <property type="protein sequence ID" value="MDV6262342.1"/>
    <property type="molecule type" value="Genomic_DNA"/>
</dbReference>
<organism evidence="3 4">
    <name type="scientific">Rhodococcoides yunnanense</name>
    <dbReference type="NCBI Taxonomy" id="278209"/>
    <lineage>
        <taxon>Bacteria</taxon>
        <taxon>Bacillati</taxon>
        <taxon>Actinomycetota</taxon>
        <taxon>Actinomycetes</taxon>
        <taxon>Mycobacteriales</taxon>
        <taxon>Nocardiaceae</taxon>
        <taxon>Rhodococcoides</taxon>
    </lineage>
</organism>
<dbReference type="Gene3D" id="3.90.1750.20">
    <property type="entry name" value="Putative Large Serine Recombinase, Chain B, Domain 2"/>
    <property type="match status" value="1"/>
</dbReference>